<gene>
    <name evidence="1" type="ORF">V6N12_038537</name>
</gene>
<dbReference type="Proteomes" id="UP001472677">
    <property type="component" value="Unassembled WGS sequence"/>
</dbReference>
<accession>A0ABR2AIK1</accession>
<evidence type="ECO:0000313" key="1">
    <source>
        <dbReference type="EMBL" id="KAK8492889.1"/>
    </source>
</evidence>
<protein>
    <submittedName>
        <fullName evidence="1">Uncharacterized protein</fullName>
    </submittedName>
</protein>
<dbReference type="EMBL" id="JBBPBM010000681">
    <property type="protein sequence ID" value="KAK8492889.1"/>
    <property type="molecule type" value="Genomic_DNA"/>
</dbReference>
<evidence type="ECO:0000313" key="2">
    <source>
        <dbReference type="Proteomes" id="UP001472677"/>
    </source>
</evidence>
<comment type="caution">
    <text evidence="1">The sequence shown here is derived from an EMBL/GenBank/DDBJ whole genome shotgun (WGS) entry which is preliminary data.</text>
</comment>
<organism evidence="1 2">
    <name type="scientific">Hibiscus sabdariffa</name>
    <name type="common">roselle</name>
    <dbReference type="NCBI Taxonomy" id="183260"/>
    <lineage>
        <taxon>Eukaryota</taxon>
        <taxon>Viridiplantae</taxon>
        <taxon>Streptophyta</taxon>
        <taxon>Embryophyta</taxon>
        <taxon>Tracheophyta</taxon>
        <taxon>Spermatophyta</taxon>
        <taxon>Magnoliopsida</taxon>
        <taxon>eudicotyledons</taxon>
        <taxon>Gunneridae</taxon>
        <taxon>Pentapetalae</taxon>
        <taxon>rosids</taxon>
        <taxon>malvids</taxon>
        <taxon>Malvales</taxon>
        <taxon>Malvaceae</taxon>
        <taxon>Malvoideae</taxon>
        <taxon>Hibiscus</taxon>
    </lineage>
</organism>
<keyword evidence="2" id="KW-1185">Reference proteome</keyword>
<proteinExistence type="predicted"/>
<name>A0ABR2AIK1_9ROSI</name>
<sequence length="66" mass="7298">MSSKSVSMSESLHASYVYKHYCSLCYNFAHGSLRLGSDPSGVEKSSANELITLKIKSLFVALKIWP</sequence>
<reference evidence="1 2" key="1">
    <citation type="journal article" date="2024" name="G3 (Bethesda)">
        <title>Genome assembly of Hibiscus sabdariffa L. provides insights into metabolisms of medicinal natural products.</title>
        <authorList>
            <person name="Kim T."/>
        </authorList>
    </citation>
    <scope>NUCLEOTIDE SEQUENCE [LARGE SCALE GENOMIC DNA]</scope>
    <source>
        <strain evidence="1">TK-2024</strain>
        <tissue evidence="1">Old leaves</tissue>
    </source>
</reference>